<dbReference type="PROSITE" id="PS50075">
    <property type="entry name" value="CARRIER"/>
    <property type="match status" value="1"/>
</dbReference>
<dbReference type="Gene3D" id="3.40.50.12780">
    <property type="entry name" value="N-terminal domain of ligase-like"/>
    <property type="match status" value="1"/>
</dbReference>
<evidence type="ECO:0000259" key="2">
    <source>
        <dbReference type="PROSITE" id="PS50075"/>
    </source>
</evidence>
<comment type="caution">
    <text evidence="3">The sequence shown here is derived from an EMBL/GenBank/DDBJ whole genome shotgun (WGS) entry which is preliminary data.</text>
</comment>
<dbReference type="EMBL" id="LRPX01000046">
    <property type="protein sequence ID" value="KXA14444.1"/>
    <property type="molecule type" value="Genomic_DNA"/>
</dbReference>
<dbReference type="InterPro" id="IPR020845">
    <property type="entry name" value="AMP-binding_CS"/>
</dbReference>
<dbReference type="GO" id="GO:0016020">
    <property type="term" value="C:membrane"/>
    <property type="evidence" value="ECO:0007669"/>
    <property type="project" value="TreeGrafter"/>
</dbReference>
<dbReference type="GO" id="GO:0016746">
    <property type="term" value="F:acyltransferase activity"/>
    <property type="evidence" value="ECO:0007669"/>
    <property type="project" value="InterPro"/>
</dbReference>
<dbReference type="PANTHER" id="PTHR43272">
    <property type="entry name" value="LONG-CHAIN-FATTY-ACID--COA LIGASE"/>
    <property type="match status" value="1"/>
</dbReference>
<dbReference type="RefSeq" id="WP_060793657.1">
    <property type="nucleotide sequence ID" value="NZ_KQ956539.1"/>
</dbReference>
<comment type="catalytic activity">
    <reaction evidence="1">
        <text>a long-chain fatty acid + ATP + CoA = a long-chain fatty acyl-CoA + AMP + diphosphate</text>
        <dbReference type="Rhea" id="RHEA:15421"/>
        <dbReference type="ChEBI" id="CHEBI:30616"/>
        <dbReference type="ChEBI" id="CHEBI:33019"/>
        <dbReference type="ChEBI" id="CHEBI:57287"/>
        <dbReference type="ChEBI" id="CHEBI:57560"/>
        <dbReference type="ChEBI" id="CHEBI:83139"/>
        <dbReference type="ChEBI" id="CHEBI:456215"/>
        <dbReference type="EC" id="6.2.1.3"/>
    </reaction>
    <physiologicalReaction direction="left-to-right" evidence="1">
        <dbReference type="Rhea" id="RHEA:15422"/>
    </physiologicalReaction>
</comment>
<dbReference type="InterPro" id="IPR000873">
    <property type="entry name" value="AMP-dep_synth/lig_dom"/>
</dbReference>
<dbReference type="InterPro" id="IPR042099">
    <property type="entry name" value="ANL_N_sf"/>
</dbReference>
<protein>
    <submittedName>
        <fullName evidence="3">Putative acyl carrier protein</fullName>
    </submittedName>
</protein>
<name>A0A133NDU9_9FUSO</name>
<reference evidence="4" key="1">
    <citation type="submission" date="2016-01" db="EMBL/GenBank/DDBJ databases">
        <authorList>
            <person name="Mitreva M."/>
            <person name="Pepin K.H."/>
            <person name="Mihindukulasuriya K.A."/>
            <person name="Fulton R."/>
            <person name="Fronick C."/>
            <person name="O'Laughlin M."/>
            <person name="Miner T."/>
            <person name="Herter B."/>
            <person name="Rosa B.A."/>
            <person name="Cordes M."/>
            <person name="Tomlinson C."/>
            <person name="Wollam A."/>
            <person name="Palsikar V.B."/>
            <person name="Mardis E.R."/>
            <person name="Wilson R.K."/>
        </authorList>
    </citation>
    <scope>NUCLEOTIDE SEQUENCE [LARGE SCALE GENOMIC DNA]</scope>
    <source>
        <strain evidence="4">CMW8396</strain>
    </source>
</reference>
<dbReference type="Pfam" id="PF00550">
    <property type="entry name" value="PP-binding"/>
    <property type="match status" value="1"/>
</dbReference>
<dbReference type="SMART" id="SM00563">
    <property type="entry name" value="PlsC"/>
    <property type="match status" value="1"/>
</dbReference>
<evidence type="ECO:0000313" key="3">
    <source>
        <dbReference type="EMBL" id="KXA14444.1"/>
    </source>
</evidence>
<dbReference type="SUPFAM" id="SSF69593">
    <property type="entry name" value="Glycerol-3-phosphate (1)-acyltransferase"/>
    <property type="match status" value="1"/>
</dbReference>
<accession>A0A133NDU9</accession>
<dbReference type="PROSITE" id="PS00455">
    <property type="entry name" value="AMP_BINDING"/>
    <property type="match status" value="1"/>
</dbReference>
<gene>
    <name evidence="3" type="ORF">HMPREF3206_01005</name>
</gene>
<dbReference type="STRING" id="134605.HMPREF3206_01005"/>
<evidence type="ECO:0000256" key="1">
    <source>
        <dbReference type="ARBA" id="ARBA00024484"/>
    </source>
</evidence>
<dbReference type="SUPFAM" id="SSF47336">
    <property type="entry name" value="ACP-like"/>
    <property type="match status" value="1"/>
</dbReference>
<dbReference type="Proteomes" id="UP000070617">
    <property type="component" value="Unassembled WGS sequence"/>
</dbReference>
<dbReference type="CDD" id="cd07989">
    <property type="entry name" value="LPLAT_AGPAT-like"/>
    <property type="match status" value="1"/>
</dbReference>
<dbReference type="Gene3D" id="1.10.1200.10">
    <property type="entry name" value="ACP-like"/>
    <property type="match status" value="1"/>
</dbReference>
<keyword evidence="4" id="KW-1185">Reference proteome</keyword>
<dbReference type="InterPro" id="IPR045851">
    <property type="entry name" value="AMP-bd_C_sf"/>
</dbReference>
<dbReference type="PANTHER" id="PTHR43272:SF52">
    <property type="entry name" value="AMP-DEPENDENT SYNTHETASE_LIGASE DOMAIN-CONTAINING PROTEIN"/>
    <property type="match status" value="1"/>
</dbReference>
<organism evidence="3 4">
    <name type="scientific">Fusobacterium equinum</name>
    <dbReference type="NCBI Taxonomy" id="134605"/>
    <lineage>
        <taxon>Bacteria</taxon>
        <taxon>Fusobacteriati</taxon>
        <taxon>Fusobacteriota</taxon>
        <taxon>Fusobacteriia</taxon>
        <taxon>Fusobacteriales</taxon>
        <taxon>Fusobacteriaceae</taxon>
        <taxon>Fusobacterium</taxon>
    </lineage>
</organism>
<evidence type="ECO:0000313" key="4">
    <source>
        <dbReference type="Proteomes" id="UP000070617"/>
    </source>
</evidence>
<proteinExistence type="predicted"/>
<dbReference type="InterPro" id="IPR009081">
    <property type="entry name" value="PP-bd_ACP"/>
</dbReference>
<dbReference type="PATRIC" id="fig|134605.3.peg.999"/>
<dbReference type="Gene3D" id="3.30.300.30">
    <property type="match status" value="1"/>
</dbReference>
<dbReference type="Pfam" id="PF01553">
    <property type="entry name" value="Acyltransferase"/>
    <property type="match status" value="1"/>
</dbReference>
<feature type="domain" description="Carrier" evidence="2">
    <location>
        <begin position="522"/>
        <end position="598"/>
    </location>
</feature>
<sequence length="825" mass="94872">MFFLKDYQKVGIYYEGQEITYRDIIIKAKQLGEHHKIEEHSKSILFSENRPEFLYAFLGIWNRNATCVCIDASFDEEEFLYYVNDSEAERIFTSKTNEQVARKTVEKSGRDVEIIVLEEEVWEEKEYRPEELVLMAPEKETVALMLYTSGTTGNPKGVMLTFDNILYNIESLDEYNMFLESDVTLALLPMHHIFPLLGSGVIPLSHGASIIFLKELSSQAMMEALQKYQVTMMIGVPKLWEMLHKKIMEQIKANKIAHLLFKVCESLQSKSLSKIIFGKLHQKLGGKLRYFVSGGSKLDEQVAKDFFTLGITICEGYGMTETAPMISFNPLSEAKPGTAGKILRNLDLLIAEDGEILVKGRNVMKGYYKREEATKETIDEKGYLHTGDLGEIRNGYLYITGRKKEMIVLSNGKNINPIDIEFWIQGKTNLIQEIVVLEWKGLLTAAIYPNFQAIRDEKIVNIEETLKWDVIDKYNKQAPDYRKVLDTIIVPEEFPKTKIGKIRRFMIPAVLENIGKKEIISEEPSSEEYAIIKEYLSLAKARTVVPQAHLELDLGMDSLDMIEFISFLGSRFGMVVQNETILENSTVESISAYVEKHRGEDKIEDVNWKEILSKETKVDLPYYGIFARIGKILNYLLFWSYFRIDIKGREYLDEKPTIYVGNHQSFLDICLITRAFPFAIMKNCYFMAKVVHFKSFLMKFFASQANVVTLDINDNITEVLQTMAKVLREGKNILIFPEGVRTRDGKLNSFKKSFAILAKELNVEVQPFVIQGAYELFPTSARMPKMGKVQLEILPKFSPKAMSYEEITEEARKRISEKLNHQKHD</sequence>
<dbReference type="GO" id="GO:0004467">
    <property type="term" value="F:long-chain fatty acid-CoA ligase activity"/>
    <property type="evidence" value="ECO:0007669"/>
    <property type="project" value="UniProtKB-EC"/>
</dbReference>
<dbReference type="Pfam" id="PF00501">
    <property type="entry name" value="AMP-binding"/>
    <property type="match status" value="1"/>
</dbReference>
<dbReference type="AlphaFoldDB" id="A0A133NDU9"/>
<dbReference type="InterPro" id="IPR002123">
    <property type="entry name" value="Plipid/glycerol_acylTrfase"/>
</dbReference>
<dbReference type="SUPFAM" id="SSF56801">
    <property type="entry name" value="Acetyl-CoA synthetase-like"/>
    <property type="match status" value="1"/>
</dbReference>
<dbReference type="InterPro" id="IPR036736">
    <property type="entry name" value="ACP-like_sf"/>
</dbReference>
<dbReference type="Pfam" id="PF23562">
    <property type="entry name" value="AMP-binding_C_3"/>
    <property type="match status" value="1"/>
</dbReference>